<dbReference type="Proteomes" id="UP000193067">
    <property type="component" value="Unassembled WGS sequence"/>
</dbReference>
<keyword evidence="3" id="KW-1185">Reference proteome</keyword>
<evidence type="ECO:0008006" key="4">
    <source>
        <dbReference type="Google" id="ProtNLM"/>
    </source>
</evidence>
<feature type="compositionally biased region" description="Acidic residues" evidence="1">
    <location>
        <begin position="87"/>
        <end position="98"/>
    </location>
</feature>
<evidence type="ECO:0000256" key="1">
    <source>
        <dbReference type="SAM" id="MobiDB-lite"/>
    </source>
</evidence>
<proteinExistence type="predicted"/>
<dbReference type="AlphaFoldDB" id="A0A1Y2IK03"/>
<evidence type="ECO:0000313" key="3">
    <source>
        <dbReference type="Proteomes" id="UP000193067"/>
    </source>
</evidence>
<dbReference type="EMBL" id="KZ084115">
    <property type="protein sequence ID" value="OSD00913.1"/>
    <property type="molecule type" value="Genomic_DNA"/>
</dbReference>
<evidence type="ECO:0000313" key="2">
    <source>
        <dbReference type="EMBL" id="OSD00913.1"/>
    </source>
</evidence>
<gene>
    <name evidence="2" type="ORF">PYCCODRAFT_1436982</name>
</gene>
<accession>A0A1Y2IK03</accession>
<name>A0A1Y2IK03_TRAC3</name>
<sequence>MAPAVIVAYELNVPEDTPLPSNVPANRYQDFPIADADTSNQKAYYAGLRAAVLKAKSALGEQLTVWRDTVGKLEDNKEAKIPKKSEDDDEEEEVDEEE</sequence>
<feature type="region of interest" description="Disordered" evidence="1">
    <location>
        <begin position="69"/>
        <end position="98"/>
    </location>
</feature>
<dbReference type="OrthoDB" id="2553859at2759"/>
<reference evidence="2 3" key="1">
    <citation type="journal article" date="2015" name="Biotechnol. Biofuels">
        <title>Enhanced degradation of softwood versus hardwood by the white-rot fungus Pycnoporus coccineus.</title>
        <authorList>
            <person name="Couturier M."/>
            <person name="Navarro D."/>
            <person name="Chevret D."/>
            <person name="Henrissat B."/>
            <person name="Piumi F."/>
            <person name="Ruiz-Duenas F.J."/>
            <person name="Martinez A.T."/>
            <person name="Grigoriev I.V."/>
            <person name="Riley R."/>
            <person name="Lipzen A."/>
            <person name="Berrin J.G."/>
            <person name="Master E.R."/>
            <person name="Rosso M.N."/>
        </authorList>
    </citation>
    <scope>NUCLEOTIDE SEQUENCE [LARGE SCALE GENOMIC DNA]</scope>
    <source>
        <strain evidence="2 3">BRFM310</strain>
    </source>
</reference>
<feature type="compositionally biased region" description="Basic and acidic residues" evidence="1">
    <location>
        <begin position="69"/>
        <end position="86"/>
    </location>
</feature>
<protein>
    <recommendedName>
        <fullName evidence="4">EKC/KEOPS complex subunit GON7</fullName>
    </recommendedName>
</protein>
<organism evidence="2 3">
    <name type="scientific">Trametes coccinea (strain BRFM310)</name>
    <name type="common">Pycnoporus coccineus</name>
    <dbReference type="NCBI Taxonomy" id="1353009"/>
    <lineage>
        <taxon>Eukaryota</taxon>
        <taxon>Fungi</taxon>
        <taxon>Dikarya</taxon>
        <taxon>Basidiomycota</taxon>
        <taxon>Agaricomycotina</taxon>
        <taxon>Agaricomycetes</taxon>
        <taxon>Polyporales</taxon>
        <taxon>Polyporaceae</taxon>
        <taxon>Trametes</taxon>
    </lineage>
</organism>